<dbReference type="EMBL" id="JBBWRZ010000014">
    <property type="protein sequence ID" value="KAK8223173.1"/>
    <property type="molecule type" value="Genomic_DNA"/>
</dbReference>
<comment type="caution">
    <text evidence="2">The sequence shown here is derived from an EMBL/GenBank/DDBJ whole genome shotgun (WGS) entry which is preliminary data.</text>
</comment>
<keyword evidence="3" id="KW-1185">Reference proteome</keyword>
<feature type="region of interest" description="Disordered" evidence="1">
    <location>
        <begin position="125"/>
        <end position="214"/>
    </location>
</feature>
<name>A0ABR1Y946_9PEZI</name>
<organism evidence="2 3">
    <name type="scientific">Phyllosticta capitalensis</name>
    <dbReference type="NCBI Taxonomy" id="121624"/>
    <lineage>
        <taxon>Eukaryota</taxon>
        <taxon>Fungi</taxon>
        <taxon>Dikarya</taxon>
        <taxon>Ascomycota</taxon>
        <taxon>Pezizomycotina</taxon>
        <taxon>Dothideomycetes</taxon>
        <taxon>Dothideomycetes incertae sedis</taxon>
        <taxon>Botryosphaeriales</taxon>
        <taxon>Phyllostictaceae</taxon>
        <taxon>Phyllosticta</taxon>
    </lineage>
</organism>
<reference evidence="2 3" key="1">
    <citation type="submission" date="2024-04" db="EMBL/GenBank/DDBJ databases">
        <title>Phyllosticta paracitricarpa is synonymous to the EU quarantine fungus P. citricarpa based on phylogenomic analyses.</title>
        <authorList>
            <consortium name="Lawrence Berkeley National Laboratory"/>
            <person name="Van Ingen-Buijs V.A."/>
            <person name="Van Westerhoven A.C."/>
            <person name="Haridas S."/>
            <person name="Skiadas P."/>
            <person name="Martin F."/>
            <person name="Groenewald J.Z."/>
            <person name="Crous P.W."/>
            <person name="Seidl M.F."/>
        </authorList>
    </citation>
    <scope>NUCLEOTIDE SEQUENCE [LARGE SCALE GENOMIC DNA]</scope>
    <source>
        <strain evidence="2 3">CBS 123374</strain>
    </source>
</reference>
<evidence type="ECO:0000313" key="3">
    <source>
        <dbReference type="Proteomes" id="UP001492380"/>
    </source>
</evidence>
<proteinExistence type="predicted"/>
<evidence type="ECO:0008006" key="4">
    <source>
        <dbReference type="Google" id="ProtNLM"/>
    </source>
</evidence>
<protein>
    <recommendedName>
        <fullName evidence="4">USP8 dimerisation domain-containing protein</fullName>
    </recommendedName>
</protein>
<dbReference type="Proteomes" id="UP001492380">
    <property type="component" value="Unassembled WGS sequence"/>
</dbReference>
<sequence length="214" mass="24150">MSNEPPFDGPVPLGYNKLASRMAEEKEISDAVGRQQWNRASDLAHEALRDPELPLWFRGLYEAYLATMPGQELHTREHYDKCREAIEAIEDNTRNDPRSRQGSREHIDDLRGCLKHIEELMDIESAKAQSQSQSQSTPTKAQEQSDRDDTSHNVSHSSKGSRDLSKTKSPGGTILSPYREHVSLSSPRVPWELSKVDEDHNTELSLLGPRPPTP</sequence>
<evidence type="ECO:0000256" key="1">
    <source>
        <dbReference type="SAM" id="MobiDB-lite"/>
    </source>
</evidence>
<evidence type="ECO:0000313" key="2">
    <source>
        <dbReference type="EMBL" id="KAK8223173.1"/>
    </source>
</evidence>
<gene>
    <name evidence="2" type="ORF">HDK90DRAFT_113892</name>
</gene>
<accession>A0ABR1Y946</accession>
<feature type="compositionally biased region" description="Low complexity" evidence="1">
    <location>
        <begin position="126"/>
        <end position="142"/>
    </location>
</feature>